<evidence type="ECO:0000313" key="2">
    <source>
        <dbReference type="EnsemblPlants" id="PAC:32951063.CDS.1"/>
    </source>
</evidence>
<dbReference type="EnsemblPlants" id="Pp3c23_21750V3.1">
    <property type="protein sequence ID" value="PAC:32951063.CDS.1"/>
    <property type="gene ID" value="Pp3c23_21750"/>
</dbReference>
<dbReference type="Proteomes" id="UP000006727">
    <property type="component" value="Chromosome 23"/>
</dbReference>
<dbReference type="Gramene" id="Pp3c23_21750V3.2">
    <property type="protein sequence ID" value="PAC:32951064.CDS.1"/>
    <property type="gene ID" value="Pp3c23_21750"/>
</dbReference>
<reference evidence="2" key="3">
    <citation type="submission" date="2020-12" db="UniProtKB">
        <authorList>
            <consortium name="EnsemblPlants"/>
        </authorList>
    </citation>
    <scope>IDENTIFICATION</scope>
</reference>
<dbReference type="InParanoid" id="A0A2K1IKB1"/>
<accession>A0A2K1IKB1</accession>
<sequence length="79" mass="9040">MADDDSSYMIFIHPLNLNSLPESTGCGIVSGHVDNDKYRRTEDGFVDGGRKGKILRGFAKEELENNCWRWELVDHSHRC</sequence>
<dbReference type="EMBL" id="ABEU02000023">
    <property type="protein sequence ID" value="PNR29709.1"/>
    <property type="molecule type" value="Genomic_DNA"/>
</dbReference>
<dbReference type="AlphaFoldDB" id="A0A2K1IKB1"/>
<proteinExistence type="predicted"/>
<dbReference type="Gramene" id="Pp3c23_21750V3.1">
    <property type="protein sequence ID" value="PAC:32951063.CDS.1"/>
    <property type="gene ID" value="Pp3c23_21750"/>
</dbReference>
<protein>
    <submittedName>
        <fullName evidence="1 2">Uncharacterized protein</fullName>
    </submittedName>
</protein>
<reference evidence="1 3" key="2">
    <citation type="journal article" date="2018" name="Plant J.">
        <title>The Physcomitrella patens chromosome-scale assembly reveals moss genome structure and evolution.</title>
        <authorList>
            <person name="Lang D."/>
            <person name="Ullrich K.K."/>
            <person name="Murat F."/>
            <person name="Fuchs J."/>
            <person name="Jenkins J."/>
            <person name="Haas F.B."/>
            <person name="Piednoel M."/>
            <person name="Gundlach H."/>
            <person name="Van Bel M."/>
            <person name="Meyberg R."/>
            <person name="Vives C."/>
            <person name="Morata J."/>
            <person name="Symeonidi A."/>
            <person name="Hiss M."/>
            <person name="Muchero W."/>
            <person name="Kamisugi Y."/>
            <person name="Saleh O."/>
            <person name="Blanc G."/>
            <person name="Decker E.L."/>
            <person name="van Gessel N."/>
            <person name="Grimwood J."/>
            <person name="Hayes R.D."/>
            <person name="Graham S.W."/>
            <person name="Gunter L.E."/>
            <person name="McDaniel S.F."/>
            <person name="Hoernstein S.N.W."/>
            <person name="Larsson A."/>
            <person name="Li F.W."/>
            <person name="Perroud P.F."/>
            <person name="Phillips J."/>
            <person name="Ranjan P."/>
            <person name="Rokshar D.S."/>
            <person name="Rothfels C.J."/>
            <person name="Schneider L."/>
            <person name="Shu S."/>
            <person name="Stevenson D.W."/>
            <person name="Thummler F."/>
            <person name="Tillich M."/>
            <person name="Villarreal Aguilar J.C."/>
            <person name="Widiez T."/>
            <person name="Wong G.K."/>
            <person name="Wymore A."/>
            <person name="Zhang Y."/>
            <person name="Zimmer A.D."/>
            <person name="Quatrano R.S."/>
            <person name="Mayer K.F.X."/>
            <person name="Goodstein D."/>
            <person name="Casacuberta J.M."/>
            <person name="Vandepoele K."/>
            <person name="Reski R."/>
            <person name="Cuming A.C."/>
            <person name="Tuskan G.A."/>
            <person name="Maumus F."/>
            <person name="Salse J."/>
            <person name="Schmutz J."/>
            <person name="Rensing S.A."/>
        </authorList>
    </citation>
    <scope>NUCLEOTIDE SEQUENCE [LARGE SCALE GENOMIC DNA]</scope>
    <source>
        <strain evidence="2 3">cv. Gransden 2004</strain>
    </source>
</reference>
<evidence type="ECO:0000313" key="1">
    <source>
        <dbReference type="EMBL" id="PNR29709.1"/>
    </source>
</evidence>
<dbReference type="PaxDb" id="3218-PP1S335_47V6.1"/>
<reference evidence="1 3" key="1">
    <citation type="journal article" date="2008" name="Science">
        <title>The Physcomitrella genome reveals evolutionary insights into the conquest of land by plants.</title>
        <authorList>
            <person name="Rensing S."/>
            <person name="Lang D."/>
            <person name="Zimmer A."/>
            <person name="Terry A."/>
            <person name="Salamov A."/>
            <person name="Shapiro H."/>
            <person name="Nishiyama T."/>
            <person name="Perroud P.-F."/>
            <person name="Lindquist E."/>
            <person name="Kamisugi Y."/>
            <person name="Tanahashi T."/>
            <person name="Sakakibara K."/>
            <person name="Fujita T."/>
            <person name="Oishi K."/>
            <person name="Shin-I T."/>
            <person name="Kuroki Y."/>
            <person name="Toyoda A."/>
            <person name="Suzuki Y."/>
            <person name="Hashimoto A."/>
            <person name="Yamaguchi K."/>
            <person name="Sugano A."/>
            <person name="Kohara Y."/>
            <person name="Fujiyama A."/>
            <person name="Anterola A."/>
            <person name="Aoki S."/>
            <person name="Ashton N."/>
            <person name="Barbazuk W.B."/>
            <person name="Barker E."/>
            <person name="Bennetzen J."/>
            <person name="Bezanilla M."/>
            <person name="Blankenship R."/>
            <person name="Cho S.H."/>
            <person name="Dutcher S."/>
            <person name="Estelle M."/>
            <person name="Fawcett J.A."/>
            <person name="Gundlach H."/>
            <person name="Hanada K."/>
            <person name="Heyl A."/>
            <person name="Hicks K.A."/>
            <person name="Hugh J."/>
            <person name="Lohr M."/>
            <person name="Mayer K."/>
            <person name="Melkozernov A."/>
            <person name="Murata T."/>
            <person name="Nelson D."/>
            <person name="Pils B."/>
            <person name="Prigge M."/>
            <person name="Reiss B."/>
            <person name="Renner T."/>
            <person name="Rombauts S."/>
            <person name="Rushton P."/>
            <person name="Sanderfoot A."/>
            <person name="Schween G."/>
            <person name="Shiu S.-H."/>
            <person name="Stueber K."/>
            <person name="Theodoulou F.L."/>
            <person name="Tu H."/>
            <person name="Van de Peer Y."/>
            <person name="Verrier P.J."/>
            <person name="Waters E."/>
            <person name="Wood A."/>
            <person name="Yang L."/>
            <person name="Cove D."/>
            <person name="Cuming A."/>
            <person name="Hasebe M."/>
            <person name="Lucas S."/>
            <person name="Mishler D.B."/>
            <person name="Reski R."/>
            <person name="Grigoriev I."/>
            <person name="Quatrano R.S."/>
            <person name="Boore J.L."/>
        </authorList>
    </citation>
    <scope>NUCLEOTIDE SEQUENCE [LARGE SCALE GENOMIC DNA]</scope>
    <source>
        <strain evidence="2 3">cv. Gransden 2004</strain>
    </source>
</reference>
<gene>
    <name evidence="1" type="ORF">PHYPA_028403</name>
</gene>
<evidence type="ECO:0000313" key="3">
    <source>
        <dbReference type="Proteomes" id="UP000006727"/>
    </source>
</evidence>
<keyword evidence="3" id="KW-1185">Reference proteome</keyword>
<dbReference type="EnsemblPlants" id="Pp3c23_21750V3.2">
    <property type="protein sequence ID" value="PAC:32951064.CDS.1"/>
    <property type="gene ID" value="Pp3c23_21750"/>
</dbReference>
<name>A0A2K1IKB1_PHYPA</name>
<organism evidence="1">
    <name type="scientific">Physcomitrium patens</name>
    <name type="common">Spreading-leaved earth moss</name>
    <name type="synonym">Physcomitrella patens</name>
    <dbReference type="NCBI Taxonomy" id="3218"/>
    <lineage>
        <taxon>Eukaryota</taxon>
        <taxon>Viridiplantae</taxon>
        <taxon>Streptophyta</taxon>
        <taxon>Embryophyta</taxon>
        <taxon>Bryophyta</taxon>
        <taxon>Bryophytina</taxon>
        <taxon>Bryopsida</taxon>
        <taxon>Funariidae</taxon>
        <taxon>Funariales</taxon>
        <taxon>Funariaceae</taxon>
        <taxon>Physcomitrium</taxon>
    </lineage>
</organism>